<dbReference type="Pfam" id="PF03060">
    <property type="entry name" value="NMO"/>
    <property type="match status" value="1"/>
</dbReference>
<name>A0ABN1M5Q5_9SPHN</name>
<evidence type="ECO:0000256" key="1">
    <source>
        <dbReference type="ARBA" id="ARBA00009881"/>
    </source>
</evidence>
<evidence type="ECO:0000313" key="7">
    <source>
        <dbReference type="EMBL" id="GAA0864513.1"/>
    </source>
</evidence>
<dbReference type="SUPFAM" id="SSF51412">
    <property type="entry name" value="Inosine monophosphate dehydrogenase (IMPDH)"/>
    <property type="match status" value="1"/>
</dbReference>
<comment type="similarity">
    <text evidence="1">Belongs to the nitronate monooxygenase family. NMO class I subfamily.</text>
</comment>
<evidence type="ECO:0000256" key="4">
    <source>
        <dbReference type="ARBA" id="ARBA00023002"/>
    </source>
</evidence>
<feature type="chain" id="PRO_5046338310" evidence="6">
    <location>
        <begin position="21"/>
        <end position="312"/>
    </location>
</feature>
<dbReference type="InterPro" id="IPR013785">
    <property type="entry name" value="Aldolase_TIM"/>
</dbReference>
<proteinExistence type="inferred from homology"/>
<sequence length="312" mass="32317">MTAMLSNLALPLMCAPMSFASSVPLAVACCRAGVTGGWQGGTVTSFAEFEAYLKSLAAIGGAPPIVNMPARWGTDPQAADRLDLLERYRVPLVLSSLGDPSALVARVHGWGGRVVHDVTTMKHAEKAIAAGADGLMLTCAGAGGHTGFLTPMAFVPAVRRIFDGLLIVAGGIADAHGIAASLALGGDIACMGTRFIATPESGVVEGHRAMIPTVGADDIVASAAMNGVPAHWMRQSIEAVGLDAKALPAVRSPMPEGVMPWRDIWSAGQSAGLIDSIEPVADLVARLTRDFDALPAVPDWRGRLSRLTHGWG</sequence>
<keyword evidence="3" id="KW-0288">FMN</keyword>
<accession>A0ABN1M5Q5</accession>
<organism evidence="7 8">
    <name type="scientific">Sphingopyxis soli</name>
    <dbReference type="NCBI Taxonomy" id="592051"/>
    <lineage>
        <taxon>Bacteria</taxon>
        <taxon>Pseudomonadati</taxon>
        <taxon>Pseudomonadota</taxon>
        <taxon>Alphaproteobacteria</taxon>
        <taxon>Sphingomonadales</taxon>
        <taxon>Sphingomonadaceae</taxon>
        <taxon>Sphingopyxis</taxon>
    </lineage>
</organism>
<dbReference type="PANTHER" id="PTHR42747:SF4">
    <property type="entry name" value="BLR1330 PROTEIN"/>
    <property type="match status" value="1"/>
</dbReference>
<keyword evidence="5 7" id="KW-0503">Monooxygenase</keyword>
<evidence type="ECO:0000256" key="2">
    <source>
        <dbReference type="ARBA" id="ARBA00022630"/>
    </source>
</evidence>
<keyword evidence="4" id="KW-0560">Oxidoreductase</keyword>
<evidence type="ECO:0000313" key="8">
    <source>
        <dbReference type="Proteomes" id="UP001500738"/>
    </source>
</evidence>
<evidence type="ECO:0000256" key="6">
    <source>
        <dbReference type="SAM" id="SignalP"/>
    </source>
</evidence>
<dbReference type="Proteomes" id="UP001500738">
    <property type="component" value="Unassembled WGS sequence"/>
</dbReference>
<dbReference type="CDD" id="cd04730">
    <property type="entry name" value="NPD_like"/>
    <property type="match status" value="1"/>
</dbReference>
<dbReference type="EMBL" id="BAAAFE010000007">
    <property type="protein sequence ID" value="GAA0864513.1"/>
    <property type="molecule type" value="Genomic_DNA"/>
</dbReference>
<evidence type="ECO:0000256" key="3">
    <source>
        <dbReference type="ARBA" id="ARBA00022643"/>
    </source>
</evidence>
<protein>
    <submittedName>
        <fullName evidence="7">Nitronate monooxygenase family protein</fullName>
    </submittedName>
</protein>
<feature type="signal peptide" evidence="6">
    <location>
        <begin position="1"/>
        <end position="20"/>
    </location>
</feature>
<evidence type="ECO:0000256" key="5">
    <source>
        <dbReference type="ARBA" id="ARBA00023033"/>
    </source>
</evidence>
<keyword evidence="6" id="KW-0732">Signal</keyword>
<dbReference type="InterPro" id="IPR004136">
    <property type="entry name" value="NMO"/>
</dbReference>
<comment type="caution">
    <text evidence="7">The sequence shown here is derived from an EMBL/GenBank/DDBJ whole genome shotgun (WGS) entry which is preliminary data.</text>
</comment>
<dbReference type="Gene3D" id="3.20.20.70">
    <property type="entry name" value="Aldolase class I"/>
    <property type="match status" value="1"/>
</dbReference>
<keyword evidence="8" id="KW-1185">Reference proteome</keyword>
<gene>
    <name evidence="7" type="ORF">GCM10009115_19350</name>
</gene>
<dbReference type="PANTHER" id="PTHR42747">
    <property type="entry name" value="NITRONATE MONOOXYGENASE-RELATED"/>
    <property type="match status" value="1"/>
</dbReference>
<dbReference type="GO" id="GO:0004497">
    <property type="term" value="F:monooxygenase activity"/>
    <property type="evidence" value="ECO:0007669"/>
    <property type="project" value="UniProtKB-KW"/>
</dbReference>
<keyword evidence="2" id="KW-0285">Flavoprotein</keyword>
<reference evidence="7 8" key="1">
    <citation type="journal article" date="2019" name="Int. J. Syst. Evol. Microbiol.">
        <title>The Global Catalogue of Microorganisms (GCM) 10K type strain sequencing project: providing services to taxonomists for standard genome sequencing and annotation.</title>
        <authorList>
            <consortium name="The Broad Institute Genomics Platform"/>
            <consortium name="The Broad Institute Genome Sequencing Center for Infectious Disease"/>
            <person name="Wu L."/>
            <person name="Ma J."/>
        </authorList>
    </citation>
    <scope>NUCLEOTIDE SEQUENCE [LARGE SCALE GENOMIC DNA]</scope>
    <source>
        <strain evidence="7 8">JCM 15910</strain>
    </source>
</reference>